<evidence type="ECO:0000256" key="1">
    <source>
        <dbReference type="ARBA" id="ARBA00004141"/>
    </source>
</evidence>
<dbReference type="SUPFAM" id="SSF103473">
    <property type="entry name" value="MFS general substrate transporter"/>
    <property type="match status" value="1"/>
</dbReference>
<dbReference type="InterPro" id="IPR036259">
    <property type="entry name" value="MFS_trans_sf"/>
</dbReference>
<dbReference type="GO" id="GO:0005886">
    <property type="term" value="C:plasma membrane"/>
    <property type="evidence" value="ECO:0007669"/>
    <property type="project" value="TreeGrafter"/>
</dbReference>
<dbReference type="PROSITE" id="PS00217">
    <property type="entry name" value="SUGAR_TRANSPORT_2"/>
    <property type="match status" value="1"/>
</dbReference>
<dbReference type="InterPro" id="IPR011701">
    <property type="entry name" value="MFS"/>
</dbReference>
<dbReference type="Pfam" id="PF07690">
    <property type="entry name" value="MFS_1"/>
    <property type="match status" value="1"/>
</dbReference>
<keyword evidence="3 5" id="KW-1133">Transmembrane helix</keyword>
<feature type="transmembrane region" description="Helical" evidence="5">
    <location>
        <begin position="139"/>
        <end position="156"/>
    </location>
</feature>
<dbReference type="InterPro" id="IPR020846">
    <property type="entry name" value="MFS_dom"/>
</dbReference>
<dbReference type="Proteomes" id="UP000245765">
    <property type="component" value="Unassembled WGS sequence"/>
</dbReference>
<evidence type="ECO:0000313" key="7">
    <source>
        <dbReference type="EMBL" id="PWS37920.1"/>
    </source>
</evidence>
<feature type="transmembrane region" description="Helical" evidence="5">
    <location>
        <begin position="332"/>
        <end position="351"/>
    </location>
</feature>
<keyword evidence="2 5" id="KW-0812">Transmembrane</keyword>
<keyword evidence="8" id="KW-1185">Reference proteome</keyword>
<feature type="transmembrane region" description="Helical" evidence="5">
    <location>
        <begin position="256"/>
        <end position="275"/>
    </location>
</feature>
<gene>
    <name evidence="7" type="ORF">DFH01_00975</name>
</gene>
<accession>A0A317FFR3</accession>
<sequence length="518" mass="53834">MRRGVHGIRASALALAGMPPRPDAAPPEGVPPDLRRLFLQVFPAVGLAMFGAALDQTIVSAALPAIARSLGEVERISWVVVSYLVATTVAAPVYGRLGDAFGRRRMLLVALGVYALGAMLCAVAPSLDLLTLARMVQGFGGGGLISLSVALIAEVVPPRERGRFQGYIAGVFALASALGPLAGGLLTEFFGWRAVFLLQPPLSLLAAVMAVRRLRNAQPGVARGFSFDWAGLLLFALFVGPALLALDQARRLDPSALGVAALLAMLAGGALFLLWRWERRAPDPLLPLAVLGEPSVWRANLLSAMVAGAFVGSIAFLPLYFFAVRGLSPSGAGLALLPLAATAAFGAMLVGRLFARTGRTMRWSGIGLSCSAVLLLGVAYELGAMPLWAMATVLGLASFGFGTSFPMVQVTVQLAVPRERLGSATASVQFTRALGAATGTALMGAVLFGALVSQGGAAAELFVALVNRGPEVLAALSEAARAEFRAEMVNAFRAAFLTAALLVAGAAWLTTRVPLRRV</sequence>
<evidence type="ECO:0000256" key="3">
    <source>
        <dbReference type="ARBA" id="ARBA00022989"/>
    </source>
</evidence>
<dbReference type="PROSITE" id="PS50850">
    <property type="entry name" value="MFS"/>
    <property type="match status" value="1"/>
</dbReference>
<evidence type="ECO:0000256" key="5">
    <source>
        <dbReference type="SAM" id="Phobius"/>
    </source>
</evidence>
<feature type="transmembrane region" description="Helical" evidence="5">
    <location>
        <begin position="106"/>
        <end position="127"/>
    </location>
</feature>
<evidence type="ECO:0000256" key="2">
    <source>
        <dbReference type="ARBA" id="ARBA00022692"/>
    </source>
</evidence>
<feature type="transmembrane region" description="Helical" evidence="5">
    <location>
        <begin position="433"/>
        <end position="452"/>
    </location>
</feature>
<feature type="transmembrane region" description="Helical" evidence="5">
    <location>
        <begin position="192"/>
        <end position="212"/>
    </location>
</feature>
<feature type="transmembrane region" description="Helical" evidence="5">
    <location>
        <begin position="296"/>
        <end position="320"/>
    </location>
</feature>
<keyword evidence="4 5" id="KW-0472">Membrane</keyword>
<name>A0A317FFR3_9PROT</name>
<dbReference type="PANTHER" id="PTHR23501">
    <property type="entry name" value="MAJOR FACILITATOR SUPERFAMILY"/>
    <property type="match status" value="1"/>
</dbReference>
<feature type="domain" description="Major facilitator superfamily (MFS) profile" evidence="6">
    <location>
        <begin position="41"/>
        <end position="517"/>
    </location>
</feature>
<dbReference type="EMBL" id="QGNA01000001">
    <property type="protein sequence ID" value="PWS37920.1"/>
    <property type="molecule type" value="Genomic_DNA"/>
</dbReference>
<dbReference type="AlphaFoldDB" id="A0A317FFR3"/>
<evidence type="ECO:0000259" key="6">
    <source>
        <dbReference type="PROSITE" id="PS50850"/>
    </source>
</evidence>
<dbReference type="GO" id="GO:0022857">
    <property type="term" value="F:transmembrane transporter activity"/>
    <property type="evidence" value="ECO:0007669"/>
    <property type="project" value="InterPro"/>
</dbReference>
<protein>
    <submittedName>
        <fullName evidence="7">MFS transporter</fullName>
    </submittedName>
</protein>
<feature type="transmembrane region" description="Helical" evidence="5">
    <location>
        <begin position="388"/>
        <end position="412"/>
    </location>
</feature>
<feature type="transmembrane region" description="Helical" evidence="5">
    <location>
        <begin position="75"/>
        <end position="94"/>
    </location>
</feature>
<dbReference type="PRINTS" id="PR01036">
    <property type="entry name" value="TCRTETB"/>
</dbReference>
<organism evidence="7 8">
    <name type="scientific">Falsiroseomonas bella</name>
    <dbReference type="NCBI Taxonomy" id="2184016"/>
    <lineage>
        <taxon>Bacteria</taxon>
        <taxon>Pseudomonadati</taxon>
        <taxon>Pseudomonadota</taxon>
        <taxon>Alphaproteobacteria</taxon>
        <taxon>Acetobacterales</taxon>
        <taxon>Roseomonadaceae</taxon>
        <taxon>Falsiroseomonas</taxon>
    </lineage>
</organism>
<dbReference type="Gene3D" id="1.20.1720.10">
    <property type="entry name" value="Multidrug resistance protein D"/>
    <property type="match status" value="2"/>
</dbReference>
<proteinExistence type="predicted"/>
<feature type="transmembrane region" description="Helical" evidence="5">
    <location>
        <begin position="41"/>
        <end position="63"/>
    </location>
</feature>
<reference evidence="8" key="1">
    <citation type="submission" date="2018-05" db="EMBL/GenBank/DDBJ databases">
        <authorList>
            <person name="Du Z."/>
            <person name="Wang X."/>
        </authorList>
    </citation>
    <scope>NUCLEOTIDE SEQUENCE [LARGE SCALE GENOMIC DNA]</scope>
    <source>
        <strain evidence="8">CQN31</strain>
    </source>
</reference>
<evidence type="ECO:0000313" key="8">
    <source>
        <dbReference type="Proteomes" id="UP000245765"/>
    </source>
</evidence>
<evidence type="ECO:0000256" key="4">
    <source>
        <dbReference type="ARBA" id="ARBA00023136"/>
    </source>
</evidence>
<comment type="caution">
    <text evidence="7">The sequence shown here is derived from an EMBL/GenBank/DDBJ whole genome shotgun (WGS) entry which is preliminary data.</text>
</comment>
<feature type="transmembrane region" description="Helical" evidence="5">
    <location>
        <begin position="224"/>
        <end position="244"/>
    </location>
</feature>
<feature type="transmembrane region" description="Helical" evidence="5">
    <location>
        <begin position="491"/>
        <end position="510"/>
    </location>
</feature>
<comment type="subcellular location">
    <subcellularLocation>
        <location evidence="1">Membrane</location>
        <topology evidence="1">Multi-pass membrane protein</topology>
    </subcellularLocation>
</comment>
<dbReference type="InterPro" id="IPR005829">
    <property type="entry name" value="Sugar_transporter_CS"/>
</dbReference>
<feature type="transmembrane region" description="Helical" evidence="5">
    <location>
        <begin position="168"/>
        <end position="186"/>
    </location>
</feature>
<feature type="transmembrane region" description="Helical" evidence="5">
    <location>
        <begin position="363"/>
        <end position="382"/>
    </location>
</feature>
<dbReference type="PANTHER" id="PTHR23501:SF197">
    <property type="entry name" value="COMD"/>
    <property type="match status" value="1"/>
</dbReference>